<dbReference type="AlphaFoldDB" id="A0A953LJW2"/>
<dbReference type="InterPro" id="IPR026022">
    <property type="entry name" value="PhoU_dom"/>
</dbReference>
<evidence type="ECO:0000256" key="6">
    <source>
        <dbReference type="ARBA" id="ARBA00022592"/>
    </source>
</evidence>
<dbReference type="PANTHER" id="PTHR42930">
    <property type="entry name" value="PHOSPHATE-SPECIFIC TRANSPORT SYSTEM ACCESSORY PROTEIN PHOU"/>
    <property type="match status" value="1"/>
</dbReference>
<keyword evidence="5 7" id="KW-0963">Cytoplasm</keyword>
<gene>
    <name evidence="9" type="primary">phoU</name>
    <name evidence="9" type="ORF">CWE10_15805</name>
</gene>
<dbReference type="GO" id="GO:0030643">
    <property type="term" value="P:intracellular phosphate ion homeostasis"/>
    <property type="evidence" value="ECO:0007669"/>
    <property type="project" value="InterPro"/>
</dbReference>
<keyword evidence="4 7" id="KW-0813">Transport</keyword>
<feature type="domain" description="PhoU" evidence="8">
    <location>
        <begin position="126"/>
        <end position="209"/>
    </location>
</feature>
<protein>
    <recommendedName>
        <fullName evidence="7">Phosphate-specific transport system accessory protein PhoU</fullName>
    </recommendedName>
</protein>
<comment type="caution">
    <text evidence="9">The sequence shown here is derived from an EMBL/GenBank/DDBJ whole genome shotgun (WGS) entry which is preliminary data.</text>
</comment>
<evidence type="ECO:0000256" key="7">
    <source>
        <dbReference type="PIRNR" id="PIRNR003107"/>
    </source>
</evidence>
<evidence type="ECO:0000256" key="3">
    <source>
        <dbReference type="ARBA" id="ARBA00011738"/>
    </source>
</evidence>
<comment type="subunit">
    <text evidence="3 7">Homodimer.</text>
</comment>
<dbReference type="Gene3D" id="1.20.58.220">
    <property type="entry name" value="Phosphate transport system protein phou homolog 2, domain 2"/>
    <property type="match status" value="1"/>
</dbReference>
<dbReference type="FunFam" id="1.20.58.220:FF:000004">
    <property type="entry name" value="Phosphate-specific transport system accessory protein PhoU"/>
    <property type="match status" value="1"/>
</dbReference>
<reference evidence="9" key="1">
    <citation type="submission" date="2017-11" db="EMBL/GenBank/DDBJ databases">
        <title>Three new genomes from thermophilic consortium.</title>
        <authorList>
            <person name="Quaggio R."/>
            <person name="Amgarten D."/>
            <person name="Setubal J.C."/>
        </authorList>
    </citation>
    <scope>NUCLEOTIDE SEQUENCE</scope>
    <source>
        <strain evidence="9">ZCTH01-B2</strain>
    </source>
</reference>
<evidence type="ECO:0000259" key="8">
    <source>
        <dbReference type="Pfam" id="PF01895"/>
    </source>
</evidence>
<evidence type="ECO:0000313" key="9">
    <source>
        <dbReference type="EMBL" id="MBY6277639.1"/>
    </source>
</evidence>
<dbReference type="Proteomes" id="UP000732377">
    <property type="component" value="Unassembled WGS sequence"/>
</dbReference>
<accession>A0A953LJW2</accession>
<feature type="domain" description="PhoU" evidence="8">
    <location>
        <begin position="22"/>
        <end position="109"/>
    </location>
</feature>
<sequence length="222" mass="25301">MCAVAPRSAFDEQLAHLQRDMLRMAVFVGEAIEKAVQSLQKADRNLARAVVDGDEVADRMAIDLQQRCLQLMALQQPMARDLRAVGTVLKVVTDLERMADHATDIAKVVLRLERPVPQGLLFDIPLLARRVQEMNREALDAWVQGDSDRARRMTRRDDEIDRLYRKVFDDLLQAMQSDPKVVRPAVYLLLVAHYLERIGDHATNLGEWTIYQETGELQDLNG</sequence>
<name>A0A953LJW2_SYMTR</name>
<comment type="subcellular location">
    <subcellularLocation>
        <location evidence="1 7">Cytoplasm</location>
    </subcellularLocation>
</comment>
<dbReference type="Pfam" id="PF01895">
    <property type="entry name" value="PhoU"/>
    <property type="match status" value="2"/>
</dbReference>
<comment type="similarity">
    <text evidence="2 7">Belongs to the PhoU family.</text>
</comment>
<evidence type="ECO:0000256" key="4">
    <source>
        <dbReference type="ARBA" id="ARBA00022448"/>
    </source>
</evidence>
<dbReference type="GO" id="GO:0045936">
    <property type="term" value="P:negative regulation of phosphate metabolic process"/>
    <property type="evidence" value="ECO:0007669"/>
    <property type="project" value="InterPro"/>
</dbReference>
<evidence type="ECO:0000256" key="5">
    <source>
        <dbReference type="ARBA" id="ARBA00022490"/>
    </source>
</evidence>
<dbReference type="SUPFAM" id="SSF109755">
    <property type="entry name" value="PhoU-like"/>
    <property type="match status" value="1"/>
</dbReference>
<dbReference type="PANTHER" id="PTHR42930:SF3">
    <property type="entry name" value="PHOSPHATE-SPECIFIC TRANSPORT SYSTEM ACCESSORY PROTEIN PHOU"/>
    <property type="match status" value="1"/>
</dbReference>
<dbReference type="PIRSF" id="PIRSF003107">
    <property type="entry name" value="PhoU"/>
    <property type="match status" value="1"/>
</dbReference>
<comment type="function">
    <text evidence="7">Plays a role in the regulation of phosphate uptake.</text>
</comment>
<dbReference type="GO" id="GO:0006817">
    <property type="term" value="P:phosphate ion transport"/>
    <property type="evidence" value="ECO:0007669"/>
    <property type="project" value="UniProtKB-KW"/>
</dbReference>
<dbReference type="InterPro" id="IPR028366">
    <property type="entry name" value="PhoU"/>
</dbReference>
<proteinExistence type="inferred from homology"/>
<evidence type="ECO:0000313" key="10">
    <source>
        <dbReference type="Proteomes" id="UP000732377"/>
    </source>
</evidence>
<organism evidence="9 10">
    <name type="scientific">Symbiobacterium thermophilum</name>
    <dbReference type="NCBI Taxonomy" id="2734"/>
    <lineage>
        <taxon>Bacteria</taxon>
        <taxon>Bacillati</taxon>
        <taxon>Bacillota</taxon>
        <taxon>Clostridia</taxon>
        <taxon>Eubacteriales</taxon>
        <taxon>Symbiobacteriaceae</taxon>
        <taxon>Symbiobacterium</taxon>
    </lineage>
</organism>
<dbReference type="GO" id="GO:0005737">
    <property type="term" value="C:cytoplasm"/>
    <property type="evidence" value="ECO:0007669"/>
    <property type="project" value="UniProtKB-SubCell"/>
</dbReference>
<dbReference type="NCBIfam" id="TIGR02135">
    <property type="entry name" value="phoU_full"/>
    <property type="match status" value="1"/>
</dbReference>
<dbReference type="InterPro" id="IPR038078">
    <property type="entry name" value="PhoU-like_sf"/>
</dbReference>
<dbReference type="EMBL" id="PIUK01000214">
    <property type="protein sequence ID" value="MBY6277639.1"/>
    <property type="molecule type" value="Genomic_DNA"/>
</dbReference>
<keyword evidence="6 7" id="KW-0592">Phosphate transport</keyword>
<evidence type="ECO:0000256" key="1">
    <source>
        <dbReference type="ARBA" id="ARBA00004496"/>
    </source>
</evidence>
<evidence type="ECO:0000256" key="2">
    <source>
        <dbReference type="ARBA" id="ARBA00008107"/>
    </source>
</evidence>